<dbReference type="AlphaFoldDB" id="A0A428Q204"/>
<evidence type="ECO:0000313" key="3">
    <source>
        <dbReference type="Proteomes" id="UP000288168"/>
    </source>
</evidence>
<proteinExistence type="predicted"/>
<dbReference type="SUPFAM" id="SSF51735">
    <property type="entry name" value="NAD(P)-binding Rossmann-fold domains"/>
    <property type="match status" value="1"/>
</dbReference>
<dbReference type="EMBL" id="NKCI01000066">
    <property type="protein sequence ID" value="RSL59345.1"/>
    <property type="molecule type" value="Genomic_DNA"/>
</dbReference>
<gene>
    <name evidence="2" type="ORF">CEP54_007272</name>
</gene>
<dbReference type="Pfam" id="PF09994">
    <property type="entry name" value="T6SS_Tle1-like_cat"/>
    <property type="match status" value="1"/>
</dbReference>
<dbReference type="InterPro" id="IPR002347">
    <property type="entry name" value="SDR_fam"/>
</dbReference>
<dbReference type="InterPro" id="IPR036291">
    <property type="entry name" value="NAD(P)-bd_dom_sf"/>
</dbReference>
<evidence type="ECO:0000313" key="2">
    <source>
        <dbReference type="EMBL" id="RSL59345.1"/>
    </source>
</evidence>
<comment type="caution">
    <text evidence="2">The sequence shown here is derived from an EMBL/GenBank/DDBJ whole genome shotgun (WGS) entry which is preliminary data.</text>
</comment>
<dbReference type="Gene3D" id="3.40.50.720">
    <property type="entry name" value="NAD(P)-binding Rossmann-like Domain"/>
    <property type="match status" value="1"/>
</dbReference>
<dbReference type="STRING" id="1325734.A0A428Q204"/>
<dbReference type="PANTHER" id="PTHR33840:SF1">
    <property type="entry name" value="TLE1 PHOSPHOLIPASE DOMAIN-CONTAINING PROTEIN"/>
    <property type="match status" value="1"/>
</dbReference>
<dbReference type="Proteomes" id="UP000288168">
    <property type="component" value="Unassembled WGS sequence"/>
</dbReference>
<reference evidence="2 3" key="1">
    <citation type="submission" date="2017-06" db="EMBL/GenBank/DDBJ databases">
        <title>Comparative genomic analysis of Ambrosia Fusariam Clade fungi.</title>
        <authorList>
            <person name="Stajich J.E."/>
            <person name="Carrillo J."/>
            <person name="Kijimoto T."/>
            <person name="Eskalen A."/>
            <person name="O'Donnell K."/>
            <person name="Kasson M."/>
        </authorList>
    </citation>
    <scope>NUCLEOTIDE SEQUENCE [LARGE SCALE GENOMIC DNA]</scope>
    <source>
        <strain evidence="2 3">NRRL62584</strain>
    </source>
</reference>
<protein>
    <recommendedName>
        <fullName evidence="1">T6SS Phospholipase effector Tle1-like catalytic domain-containing protein</fullName>
    </recommendedName>
</protein>
<feature type="domain" description="T6SS Phospholipase effector Tle1-like catalytic" evidence="1">
    <location>
        <begin position="178"/>
        <end position="372"/>
    </location>
</feature>
<dbReference type="OrthoDB" id="5105351at2759"/>
<accession>A0A428Q204</accession>
<keyword evidence="3" id="KW-1185">Reference proteome</keyword>
<dbReference type="InterPro" id="IPR018712">
    <property type="entry name" value="Tle1-like_cat"/>
</dbReference>
<sequence>MSSKNDSELAPLTLFRYQYSSLPITLSSSECAGKIFIITGANSGLGFECVKHLVTLGCKKVVMAVRSRQRGLDALALVESETGVKGVAEIWELDVGNFDSVERFATKVEADLERVDGLINNAAAADGSWTIVEGMESNIAINLVGTILLTVRKSLCILATSLYALTALPTLSFGNLLNKYQQGTGKEIERSIIESYTFLCDNYNRGDEIFLIGFSRGAFAARCLADLVHQRGVLPKKKLDDIHEVYQDWNDPTKRCQNPLPANLRGRDARITACALWDTVGAVGIPLTKTILSRGIPFVHSDIPGSIKNVFQAIALHEPRHHFFPIVLRHPAQGRDPNTHLEQCWFGGYHADVGGGNEKDAMAHFALVWIMSKLKKWINFDIDNLSDRSSRMITWKVGGPAGGQQVGDSYRLPVPDSMGLFFKTGGSKYRIPRTEFWNESGVYERGTNHDIISGEEMHPTARYLVQARLVTKFHSAERLAPAQPHQNDDQSWIWSLRTRAESWLWRRRSDYHWWLDRRVPRWLGFPVQNGQGGNNIDEAIFDNFEKETLMAWVQADLEALHDEDNPAGAPRPNTILLNLKEWLRDHTREPPPFPQRQGMSSS</sequence>
<evidence type="ECO:0000259" key="1">
    <source>
        <dbReference type="Pfam" id="PF09994"/>
    </source>
</evidence>
<dbReference type="PANTHER" id="PTHR33840">
    <property type="match status" value="1"/>
</dbReference>
<organism evidence="2 3">
    <name type="scientific">Fusarium duplospermum</name>
    <dbReference type="NCBI Taxonomy" id="1325734"/>
    <lineage>
        <taxon>Eukaryota</taxon>
        <taxon>Fungi</taxon>
        <taxon>Dikarya</taxon>
        <taxon>Ascomycota</taxon>
        <taxon>Pezizomycotina</taxon>
        <taxon>Sordariomycetes</taxon>
        <taxon>Hypocreomycetidae</taxon>
        <taxon>Hypocreales</taxon>
        <taxon>Nectriaceae</taxon>
        <taxon>Fusarium</taxon>
        <taxon>Fusarium solani species complex</taxon>
    </lineage>
</organism>
<name>A0A428Q204_9HYPO</name>
<dbReference type="Pfam" id="PF00106">
    <property type="entry name" value="adh_short"/>
    <property type="match status" value="1"/>
</dbReference>